<evidence type="ECO:0000313" key="6">
    <source>
        <dbReference type="Proteomes" id="UP000313645"/>
    </source>
</evidence>
<proteinExistence type="predicted"/>
<dbReference type="Gene3D" id="3.40.50.880">
    <property type="match status" value="1"/>
</dbReference>
<dbReference type="InterPro" id="IPR029062">
    <property type="entry name" value="Class_I_gatase-like"/>
</dbReference>
<dbReference type="InterPro" id="IPR002818">
    <property type="entry name" value="DJ-1/PfpI"/>
</dbReference>
<gene>
    <name evidence="5" type="ORF">EZI54_14385</name>
</gene>
<dbReference type="Gene3D" id="1.10.10.60">
    <property type="entry name" value="Homeodomain-like"/>
    <property type="match status" value="2"/>
</dbReference>
<dbReference type="SUPFAM" id="SSF46689">
    <property type="entry name" value="Homeodomain-like"/>
    <property type="match status" value="2"/>
</dbReference>
<dbReference type="CDD" id="cd03138">
    <property type="entry name" value="GATase1_AraC_2"/>
    <property type="match status" value="1"/>
</dbReference>
<evidence type="ECO:0000256" key="1">
    <source>
        <dbReference type="ARBA" id="ARBA00023015"/>
    </source>
</evidence>
<dbReference type="RefSeq" id="WP_131482581.1">
    <property type="nucleotide sequence ID" value="NZ_SJDL01000023.1"/>
</dbReference>
<protein>
    <submittedName>
        <fullName evidence="5">GlxA family transcriptional regulator</fullName>
    </submittedName>
</protein>
<dbReference type="PROSITE" id="PS01124">
    <property type="entry name" value="HTH_ARAC_FAMILY_2"/>
    <property type="match status" value="1"/>
</dbReference>
<keyword evidence="2" id="KW-0238">DNA-binding</keyword>
<dbReference type="EMBL" id="SJDL01000023">
    <property type="protein sequence ID" value="TBW54298.1"/>
    <property type="molecule type" value="Genomic_DNA"/>
</dbReference>
<sequence>MQKVSILGFPGALASTITGMIDLFQLAGVTWARIQGERPERRFEVQLLTADGGPCQCLNGIALLAHGSLADSDPGDLILVPTIGGPIEETLDQASLLLDWLRQQADSGKSIASNCTGAFLLAEAGLLDGRKATTHWGFSPLFRQRYPNVDCVPEQLVTVDGPIACAGGGTAWWDLGILLIERYAGAQVARELAKAFVVDAGRRSQAPYAALQTRRYHQDDTILALQDWLDARFTHPLSMDDMARQSGLSSRSLLRRFKAATGETPHRYLQLLRIESARHLLETTARSVEQITQAVGYEDVSSFSRLFKDSTGLSPNAYRSRLGR</sequence>
<evidence type="ECO:0000256" key="3">
    <source>
        <dbReference type="ARBA" id="ARBA00023163"/>
    </source>
</evidence>
<evidence type="ECO:0000313" key="5">
    <source>
        <dbReference type="EMBL" id="TBW54298.1"/>
    </source>
</evidence>
<dbReference type="PANTHER" id="PTHR43130">
    <property type="entry name" value="ARAC-FAMILY TRANSCRIPTIONAL REGULATOR"/>
    <property type="match status" value="1"/>
</dbReference>
<feature type="domain" description="HTH araC/xylS-type" evidence="4">
    <location>
        <begin position="223"/>
        <end position="321"/>
    </location>
</feature>
<evidence type="ECO:0000259" key="4">
    <source>
        <dbReference type="PROSITE" id="PS01124"/>
    </source>
</evidence>
<keyword evidence="1" id="KW-0805">Transcription regulation</keyword>
<organism evidence="5 6">
    <name type="scientific">Marinobacter halodurans</name>
    <dbReference type="NCBI Taxonomy" id="2528979"/>
    <lineage>
        <taxon>Bacteria</taxon>
        <taxon>Pseudomonadati</taxon>
        <taxon>Pseudomonadota</taxon>
        <taxon>Gammaproteobacteria</taxon>
        <taxon>Pseudomonadales</taxon>
        <taxon>Marinobacteraceae</taxon>
        <taxon>Marinobacter</taxon>
    </lineage>
</organism>
<dbReference type="PRINTS" id="PR00032">
    <property type="entry name" value="HTHARAC"/>
</dbReference>
<dbReference type="InterPro" id="IPR009057">
    <property type="entry name" value="Homeodomain-like_sf"/>
</dbReference>
<dbReference type="InterPro" id="IPR018060">
    <property type="entry name" value="HTH_AraC"/>
</dbReference>
<dbReference type="InterPro" id="IPR052158">
    <property type="entry name" value="INH-QAR"/>
</dbReference>
<dbReference type="Pfam" id="PF12833">
    <property type="entry name" value="HTH_18"/>
    <property type="match status" value="1"/>
</dbReference>
<reference evidence="5 6" key="1">
    <citation type="submission" date="2019-02" db="EMBL/GenBank/DDBJ databases">
        <title>Marinobacter halodurans sp. nov., a marine bacterium isolated from sea tidal flat.</title>
        <authorList>
            <person name="Yoo Y."/>
            <person name="Lee D.W."/>
            <person name="Kim B.S."/>
            <person name="Kim J.-J."/>
        </authorList>
    </citation>
    <scope>NUCLEOTIDE SEQUENCE [LARGE SCALE GENOMIC DNA]</scope>
    <source>
        <strain evidence="5 6">YJ-S3-2</strain>
    </source>
</reference>
<dbReference type="PROSITE" id="PS00041">
    <property type="entry name" value="HTH_ARAC_FAMILY_1"/>
    <property type="match status" value="1"/>
</dbReference>
<name>A0ABY1ZM26_9GAMM</name>
<keyword evidence="6" id="KW-1185">Reference proteome</keyword>
<dbReference type="InterPro" id="IPR018062">
    <property type="entry name" value="HTH_AraC-typ_CS"/>
</dbReference>
<dbReference type="Pfam" id="PF01965">
    <property type="entry name" value="DJ-1_PfpI"/>
    <property type="match status" value="1"/>
</dbReference>
<evidence type="ECO:0000256" key="2">
    <source>
        <dbReference type="ARBA" id="ARBA00023125"/>
    </source>
</evidence>
<dbReference type="SMART" id="SM00342">
    <property type="entry name" value="HTH_ARAC"/>
    <property type="match status" value="1"/>
</dbReference>
<dbReference type="PANTHER" id="PTHR43130:SF11">
    <property type="entry name" value="TRANSCRIPTIONAL REGULATORY PROTEIN"/>
    <property type="match status" value="1"/>
</dbReference>
<keyword evidence="3" id="KW-0804">Transcription</keyword>
<dbReference type="Proteomes" id="UP000313645">
    <property type="component" value="Unassembled WGS sequence"/>
</dbReference>
<dbReference type="InterPro" id="IPR020449">
    <property type="entry name" value="Tscrpt_reg_AraC-type_HTH"/>
</dbReference>
<accession>A0ABY1ZM26</accession>
<dbReference type="SUPFAM" id="SSF52317">
    <property type="entry name" value="Class I glutamine amidotransferase-like"/>
    <property type="match status" value="1"/>
</dbReference>
<comment type="caution">
    <text evidence="5">The sequence shown here is derived from an EMBL/GenBank/DDBJ whole genome shotgun (WGS) entry which is preliminary data.</text>
</comment>